<feature type="transmembrane region" description="Helical" evidence="1">
    <location>
        <begin position="17"/>
        <end position="39"/>
    </location>
</feature>
<dbReference type="RefSeq" id="WP_381479704.1">
    <property type="nucleotide sequence ID" value="NZ_JBHTLT010000014.1"/>
</dbReference>
<accession>A0ABW3TUR5</accession>
<dbReference type="EMBL" id="JBHTLT010000014">
    <property type="protein sequence ID" value="MFD1203999.1"/>
    <property type="molecule type" value="Genomic_DNA"/>
</dbReference>
<keyword evidence="1" id="KW-0812">Transmembrane</keyword>
<comment type="caution">
    <text evidence="2">The sequence shown here is derived from an EMBL/GenBank/DDBJ whole genome shotgun (WGS) entry which is preliminary data.</text>
</comment>
<evidence type="ECO:0000313" key="3">
    <source>
        <dbReference type="Proteomes" id="UP001597231"/>
    </source>
</evidence>
<dbReference type="Proteomes" id="UP001597231">
    <property type="component" value="Unassembled WGS sequence"/>
</dbReference>
<proteinExistence type="predicted"/>
<name>A0ABW3TUR5_9BACL</name>
<gene>
    <name evidence="2" type="ORF">ACFQ38_02495</name>
</gene>
<evidence type="ECO:0000256" key="1">
    <source>
        <dbReference type="SAM" id="Phobius"/>
    </source>
</evidence>
<keyword evidence="1" id="KW-1133">Transmembrane helix</keyword>
<keyword evidence="1" id="KW-0472">Membrane</keyword>
<reference evidence="3" key="1">
    <citation type="journal article" date="2019" name="Int. J. Syst. Evol. Microbiol.">
        <title>The Global Catalogue of Microorganisms (GCM) 10K type strain sequencing project: providing services to taxonomists for standard genome sequencing and annotation.</title>
        <authorList>
            <consortium name="The Broad Institute Genomics Platform"/>
            <consortium name="The Broad Institute Genome Sequencing Center for Infectious Disease"/>
            <person name="Wu L."/>
            <person name="Ma J."/>
        </authorList>
    </citation>
    <scope>NUCLEOTIDE SEQUENCE [LARGE SCALE GENOMIC DNA]</scope>
    <source>
        <strain evidence="3">CCUG 53915</strain>
    </source>
</reference>
<organism evidence="2 3">
    <name type="scientific">Sporosarcina contaminans</name>
    <dbReference type="NCBI Taxonomy" id="633403"/>
    <lineage>
        <taxon>Bacteria</taxon>
        <taxon>Bacillati</taxon>
        <taxon>Bacillota</taxon>
        <taxon>Bacilli</taxon>
        <taxon>Bacillales</taxon>
        <taxon>Caryophanaceae</taxon>
        <taxon>Sporosarcina</taxon>
    </lineage>
</organism>
<evidence type="ECO:0000313" key="2">
    <source>
        <dbReference type="EMBL" id="MFD1203999.1"/>
    </source>
</evidence>
<protein>
    <submittedName>
        <fullName evidence="2">Uncharacterized protein</fullName>
    </submittedName>
</protein>
<keyword evidence="3" id="KW-1185">Reference proteome</keyword>
<sequence>MLVDINLLPEKEKERSVLFVVAVILLCVAILMASSFFLLTYQVQKNTDKLNMQLQTIQKEQQDLKERMHLSNSVNDISALSDTVGWAESYRFFTLPLLRETIALLPERGFFVSFTFQAPHQAEVIVQFDNYSEAAYYASRLKKSSLIEKTELQSVTAVQLEEDVQMSSTILPRYEAVYLIDFKDDRKIEQTEAAVVEEDSDE</sequence>